<accession>A0A510KN62</accession>
<dbReference type="PANTHER" id="PTHR47505">
    <property type="entry name" value="DNA UTILIZATION PROTEIN YHGH"/>
    <property type="match status" value="1"/>
</dbReference>
<keyword evidence="3" id="KW-0808">Transferase</keyword>
<evidence type="ECO:0000313" key="4">
    <source>
        <dbReference type="Proteomes" id="UP000321378"/>
    </source>
</evidence>
<dbReference type="InterPro" id="IPR056920">
    <property type="entry name" value="PRTase-CE"/>
</dbReference>
<dbReference type="Pfam" id="PF24390">
    <property type="entry name" value="PRTase-CE"/>
    <property type="match status" value="1"/>
</dbReference>
<evidence type="ECO:0000259" key="2">
    <source>
        <dbReference type="Pfam" id="PF24390"/>
    </source>
</evidence>
<keyword evidence="3" id="KW-0328">Glycosyltransferase</keyword>
<dbReference type="InterPro" id="IPR029057">
    <property type="entry name" value="PRTase-like"/>
</dbReference>
<reference evidence="3 4" key="1">
    <citation type="submission" date="2019-07" db="EMBL/GenBank/DDBJ databases">
        <title>Complete Genome Sequence of Leptotrichia trevisanii Strain JMUB3935.</title>
        <authorList>
            <person name="Watanabe S."/>
            <person name="Cui L."/>
        </authorList>
    </citation>
    <scope>NUCLEOTIDE SEQUENCE [LARGE SCALE GENOMIC DNA]</scope>
    <source>
        <strain evidence="3 4">JMUB3935</strain>
    </source>
</reference>
<comment type="similarity">
    <text evidence="1">Belongs to the ComF/GntX family.</text>
</comment>
<proteinExistence type="inferred from homology"/>
<dbReference type="InterPro" id="IPR051910">
    <property type="entry name" value="ComF/GntX_DNA_util-trans"/>
</dbReference>
<gene>
    <name evidence="3" type="ORF">JMUB3935_1039</name>
</gene>
<dbReference type="CDD" id="cd06223">
    <property type="entry name" value="PRTases_typeI"/>
    <property type="match status" value="1"/>
</dbReference>
<sequence length="238" mass="28197">MKAIKFFKEIIFNFKGILFRNRDIISGVELVEYGIVSKDTKNILKSLKKLRKLNNIYYVWDYNKEFKKLIYSYKYNHRKIMAKLIAELVKDEFYYVLKREKIDVVVSVPVSRKRKNERGYNQIDEILNCLKVNYVQIERVKNTKKMAEILDEEERNRNIEGAFRISRNVDLRNKKILILDDIVTTGATLREIKNSILEQFEDKNGNKDFGINKKSNNIKITVFCLAAAREIKVNRGEI</sequence>
<dbReference type="RefSeq" id="WP_232051254.1">
    <property type="nucleotide sequence ID" value="NZ_AP019840.1"/>
</dbReference>
<feature type="domain" description="PRTase-CE" evidence="2">
    <location>
        <begin position="68"/>
        <end position="230"/>
    </location>
</feature>
<dbReference type="GO" id="GO:0016757">
    <property type="term" value="F:glycosyltransferase activity"/>
    <property type="evidence" value="ECO:0007669"/>
    <property type="project" value="UniProtKB-KW"/>
</dbReference>
<dbReference type="EMBL" id="AP019840">
    <property type="protein sequence ID" value="BBM52061.1"/>
    <property type="molecule type" value="Genomic_DNA"/>
</dbReference>
<dbReference type="STRING" id="1122173.GCA_000482505_00258"/>
<protein>
    <submittedName>
        <fullName evidence="3">Amidophosphoribosyltransferase-like protein</fullName>
    </submittedName>
</protein>
<evidence type="ECO:0000313" key="3">
    <source>
        <dbReference type="EMBL" id="BBM52061.1"/>
    </source>
</evidence>
<name>A0A510KN62_9FUSO</name>
<dbReference type="Proteomes" id="UP000321378">
    <property type="component" value="Chromosome"/>
</dbReference>
<dbReference type="SUPFAM" id="SSF53271">
    <property type="entry name" value="PRTase-like"/>
    <property type="match status" value="1"/>
</dbReference>
<organism evidence="3 4">
    <name type="scientific">Leptotrichia trevisanii</name>
    <dbReference type="NCBI Taxonomy" id="109328"/>
    <lineage>
        <taxon>Bacteria</taxon>
        <taxon>Fusobacteriati</taxon>
        <taxon>Fusobacteriota</taxon>
        <taxon>Fusobacteriia</taxon>
        <taxon>Fusobacteriales</taxon>
        <taxon>Leptotrichiaceae</taxon>
        <taxon>Leptotrichia</taxon>
    </lineage>
</organism>
<dbReference type="Gene3D" id="3.40.50.2020">
    <property type="match status" value="1"/>
</dbReference>
<dbReference type="PANTHER" id="PTHR47505:SF1">
    <property type="entry name" value="DNA UTILIZATION PROTEIN YHGH"/>
    <property type="match status" value="1"/>
</dbReference>
<evidence type="ECO:0000256" key="1">
    <source>
        <dbReference type="ARBA" id="ARBA00008007"/>
    </source>
</evidence>
<dbReference type="InterPro" id="IPR000836">
    <property type="entry name" value="PRTase_dom"/>
</dbReference>
<dbReference type="AlphaFoldDB" id="A0A510KN62"/>